<feature type="chain" id="PRO_5015034551" evidence="1">
    <location>
        <begin position="20"/>
        <end position="213"/>
    </location>
</feature>
<gene>
    <name evidence="2" type="ORF">PT85_17055</name>
    <name evidence="3" type="ORF">SAMN05421672_11946</name>
</gene>
<dbReference type="Gene3D" id="2.40.70.10">
    <property type="entry name" value="Acid Proteases"/>
    <property type="match status" value="1"/>
</dbReference>
<organism evidence="2 4">
    <name type="scientific">Pseudomonas flexibilis</name>
    <dbReference type="NCBI Taxonomy" id="706570"/>
    <lineage>
        <taxon>Bacteria</taxon>
        <taxon>Pseudomonadati</taxon>
        <taxon>Pseudomonadota</taxon>
        <taxon>Gammaproteobacteria</taxon>
        <taxon>Pseudomonadales</taxon>
        <taxon>Pseudomonadaceae</taxon>
        <taxon>Pseudomonas</taxon>
    </lineage>
</organism>
<dbReference type="STRING" id="706570.PT85_17055"/>
<dbReference type="GO" id="GO:0004190">
    <property type="term" value="F:aspartic-type endopeptidase activity"/>
    <property type="evidence" value="ECO:0007669"/>
    <property type="project" value="InterPro"/>
</dbReference>
<keyword evidence="2" id="KW-0645">Protease</keyword>
<keyword evidence="4" id="KW-1185">Reference proteome</keyword>
<dbReference type="AlphaFoldDB" id="A0A0B3BLJ7"/>
<dbReference type="InterPro" id="IPR001969">
    <property type="entry name" value="Aspartic_peptidase_AS"/>
</dbReference>
<dbReference type="InterPro" id="IPR034122">
    <property type="entry name" value="Retropepsin-like_bacterial"/>
</dbReference>
<dbReference type="RefSeq" id="WP_039560171.1">
    <property type="nucleotide sequence ID" value="NZ_FMUP01000009.1"/>
</dbReference>
<dbReference type="InterPro" id="IPR021109">
    <property type="entry name" value="Peptidase_aspartic_dom_sf"/>
</dbReference>
<dbReference type="Pfam" id="PF13975">
    <property type="entry name" value="gag-asp_proteas"/>
    <property type="match status" value="1"/>
</dbReference>
<name>A0A0B3BLJ7_9PSED</name>
<dbReference type="PATRIC" id="fig|706570.3.peg.918"/>
<sequence>MFRFLPFASLMLAASLAQAAPGHVQVVGLFPNAAVLTVDGERKLVRVGETGPGGVVLVAADAQGALLRIDGHTRRVELGREQSAGFSAPTRQQVSIARGEGGHYRVIGAVNGVSLPLLVDTGATSLAINEQQARRLGLDYQKGTPMRANTANGVVNGWRVHLDRVNVGGLEVPGVEAVVLQGNALNQALLGMSFLNRVRWREEHGVLVLESRL</sequence>
<dbReference type="Proteomes" id="UP000186079">
    <property type="component" value="Unassembled WGS sequence"/>
</dbReference>
<feature type="signal peptide" evidence="1">
    <location>
        <begin position="1"/>
        <end position="19"/>
    </location>
</feature>
<dbReference type="SUPFAM" id="SSF50630">
    <property type="entry name" value="Acid proteases"/>
    <property type="match status" value="1"/>
</dbReference>
<dbReference type="GO" id="GO:0006508">
    <property type="term" value="P:proteolysis"/>
    <property type="evidence" value="ECO:0007669"/>
    <property type="project" value="UniProtKB-KW"/>
</dbReference>
<dbReference type="CDD" id="cd05483">
    <property type="entry name" value="retropepsin_like_bacteria"/>
    <property type="match status" value="1"/>
</dbReference>
<dbReference type="Proteomes" id="UP000030980">
    <property type="component" value="Unassembled WGS sequence"/>
</dbReference>
<dbReference type="OrthoDB" id="185963at2"/>
<evidence type="ECO:0000256" key="1">
    <source>
        <dbReference type="SAM" id="SignalP"/>
    </source>
</evidence>
<evidence type="ECO:0000313" key="4">
    <source>
        <dbReference type="Proteomes" id="UP000030980"/>
    </source>
</evidence>
<keyword evidence="2" id="KW-0378">Hydrolase</keyword>
<accession>A0A0B3BLJ7</accession>
<evidence type="ECO:0000313" key="2">
    <source>
        <dbReference type="EMBL" id="KHO63495.1"/>
    </source>
</evidence>
<dbReference type="EMBL" id="JTAK01000011">
    <property type="protein sequence ID" value="KHO63495.1"/>
    <property type="molecule type" value="Genomic_DNA"/>
</dbReference>
<dbReference type="EMBL" id="FTMC01000019">
    <property type="protein sequence ID" value="SIR30650.1"/>
    <property type="molecule type" value="Genomic_DNA"/>
</dbReference>
<reference evidence="3 5" key="2">
    <citation type="submission" date="2017-01" db="EMBL/GenBank/DDBJ databases">
        <authorList>
            <person name="Mah S.A."/>
            <person name="Swanson W.J."/>
            <person name="Moy G.W."/>
            <person name="Vacquier V.D."/>
        </authorList>
    </citation>
    <scope>NUCLEOTIDE SEQUENCE [LARGE SCALE GENOMIC DNA]</scope>
    <source>
        <strain evidence="3 5">ATCC 29606</strain>
    </source>
</reference>
<dbReference type="NCBIfam" id="TIGR02281">
    <property type="entry name" value="clan_AA_DTGA"/>
    <property type="match status" value="1"/>
</dbReference>
<evidence type="ECO:0000313" key="3">
    <source>
        <dbReference type="EMBL" id="SIR30650.1"/>
    </source>
</evidence>
<keyword evidence="1" id="KW-0732">Signal</keyword>
<dbReference type="InterPro" id="IPR011969">
    <property type="entry name" value="Clan_AA_Asp_peptidase_C"/>
</dbReference>
<protein>
    <submittedName>
        <fullName evidence="2 3">Aspartyl protease</fullName>
    </submittedName>
</protein>
<accession>A0A0B2D6N3</accession>
<proteinExistence type="predicted"/>
<evidence type="ECO:0000313" key="5">
    <source>
        <dbReference type="Proteomes" id="UP000186079"/>
    </source>
</evidence>
<dbReference type="PROSITE" id="PS00141">
    <property type="entry name" value="ASP_PROTEASE"/>
    <property type="match status" value="1"/>
</dbReference>
<reference evidence="2 4" key="1">
    <citation type="submission" date="2014-11" db="EMBL/GenBank/DDBJ databases">
        <title>Genome sequence of Pseudomonas tuomuerensis JCM 14085.</title>
        <authorList>
            <person name="Shin S.-K."/>
            <person name="Yi H."/>
        </authorList>
    </citation>
    <scope>NUCLEOTIDE SEQUENCE [LARGE SCALE GENOMIC DNA]</scope>
    <source>
        <strain evidence="2 4">JCM 14085</strain>
    </source>
</reference>